<dbReference type="Gene3D" id="3.20.20.80">
    <property type="entry name" value="Glycosidases"/>
    <property type="match status" value="1"/>
</dbReference>
<feature type="binding site" evidence="9">
    <location>
        <position position="164"/>
    </location>
    <ligand>
        <name>substrate</name>
    </ligand>
</feature>
<evidence type="ECO:0000256" key="10">
    <source>
        <dbReference type="PROSITE-ProRule" id="PRU10055"/>
    </source>
</evidence>
<reference evidence="13" key="1">
    <citation type="submission" date="2016-10" db="EMBL/GenBank/DDBJ databases">
        <authorList>
            <person name="Varghese N."/>
            <person name="Submissions S."/>
        </authorList>
    </citation>
    <scope>NUCLEOTIDE SEQUENCE [LARGE SCALE GENOMIC DNA]</scope>
    <source>
        <strain evidence="13">DSM 173</strain>
    </source>
</reference>
<evidence type="ECO:0000256" key="4">
    <source>
        <dbReference type="ARBA" id="ARBA00023001"/>
    </source>
</evidence>
<feature type="binding site" evidence="9">
    <location>
        <begin position="404"/>
        <end position="405"/>
    </location>
    <ligand>
        <name>substrate</name>
    </ligand>
</feature>
<keyword evidence="3 11" id="KW-0378">Hydrolase</keyword>
<feature type="active site" description="Nucleophile" evidence="8 10">
    <location>
        <position position="350"/>
    </location>
</feature>
<evidence type="ECO:0000256" key="5">
    <source>
        <dbReference type="ARBA" id="ARBA00023277"/>
    </source>
</evidence>
<dbReference type="NCBIfam" id="TIGR03356">
    <property type="entry name" value="BGL"/>
    <property type="match status" value="1"/>
</dbReference>
<evidence type="ECO:0000256" key="6">
    <source>
        <dbReference type="ARBA" id="ARBA00023295"/>
    </source>
</evidence>
<dbReference type="STRING" id="61595.SAMN05421644_11149"/>
<dbReference type="AlphaFoldDB" id="A0A1H3E4Q3"/>
<evidence type="ECO:0000256" key="1">
    <source>
        <dbReference type="ARBA" id="ARBA00010838"/>
    </source>
</evidence>
<keyword evidence="7" id="KW-0624">Polysaccharide degradation</keyword>
<feature type="binding site" evidence="9">
    <location>
        <position position="397"/>
    </location>
    <ligand>
        <name>substrate</name>
    </ligand>
</feature>
<proteinExistence type="inferred from homology"/>
<keyword evidence="5" id="KW-0119">Carbohydrate metabolism</keyword>
<feature type="binding site" evidence="9">
    <location>
        <position position="292"/>
    </location>
    <ligand>
        <name>substrate</name>
    </ligand>
</feature>
<protein>
    <recommendedName>
        <fullName evidence="2 11">Beta-glucosidase</fullName>
        <ecNumber evidence="2 11">3.2.1.21</ecNumber>
    </recommendedName>
</protein>
<dbReference type="OrthoDB" id="9765195at2"/>
<dbReference type="Pfam" id="PF00232">
    <property type="entry name" value="Glyco_hydro_1"/>
    <property type="match status" value="1"/>
</dbReference>
<organism evidence="12 13">
    <name type="scientific">Allochromatium warmingii</name>
    <name type="common">Chromatium warmingii</name>
    <dbReference type="NCBI Taxonomy" id="61595"/>
    <lineage>
        <taxon>Bacteria</taxon>
        <taxon>Pseudomonadati</taxon>
        <taxon>Pseudomonadota</taxon>
        <taxon>Gammaproteobacteria</taxon>
        <taxon>Chromatiales</taxon>
        <taxon>Chromatiaceae</taxon>
        <taxon>Allochromatium</taxon>
    </lineage>
</organism>
<dbReference type="PRINTS" id="PR00131">
    <property type="entry name" value="GLHYDRLASE1"/>
</dbReference>
<dbReference type="InterPro" id="IPR001360">
    <property type="entry name" value="Glyco_hydro_1"/>
</dbReference>
<dbReference type="EC" id="3.2.1.21" evidence="2 11"/>
<feature type="binding site" evidence="9">
    <location>
        <position position="19"/>
    </location>
    <ligand>
        <name>substrate</name>
    </ligand>
</feature>
<feature type="active site" description="Proton donor" evidence="8">
    <location>
        <position position="165"/>
    </location>
</feature>
<dbReference type="RefSeq" id="WP_143117013.1">
    <property type="nucleotide sequence ID" value="NZ_FNOW01000011.1"/>
</dbReference>
<evidence type="ECO:0000256" key="7">
    <source>
        <dbReference type="ARBA" id="ARBA00023326"/>
    </source>
</evidence>
<name>A0A1H3E4Q3_ALLWA</name>
<evidence type="ECO:0000313" key="13">
    <source>
        <dbReference type="Proteomes" id="UP000198672"/>
    </source>
</evidence>
<dbReference type="InterPro" id="IPR018120">
    <property type="entry name" value="Glyco_hydro_1_AS"/>
</dbReference>
<keyword evidence="13" id="KW-1185">Reference proteome</keyword>
<evidence type="ECO:0000256" key="2">
    <source>
        <dbReference type="ARBA" id="ARBA00012744"/>
    </source>
</evidence>
<dbReference type="InterPro" id="IPR017853">
    <property type="entry name" value="GH"/>
</dbReference>
<dbReference type="GO" id="GO:0005829">
    <property type="term" value="C:cytosol"/>
    <property type="evidence" value="ECO:0007669"/>
    <property type="project" value="TreeGrafter"/>
</dbReference>
<gene>
    <name evidence="12" type="ORF">SAMN05421644_11149</name>
</gene>
<comment type="similarity">
    <text evidence="1 11">Belongs to the glycosyl hydrolase 1 family.</text>
</comment>
<dbReference type="Proteomes" id="UP000198672">
    <property type="component" value="Unassembled WGS sequence"/>
</dbReference>
<dbReference type="PANTHER" id="PTHR10353:SF36">
    <property type="entry name" value="LP05116P"/>
    <property type="match status" value="1"/>
</dbReference>
<evidence type="ECO:0000313" key="12">
    <source>
        <dbReference type="EMBL" id="SDX73661.1"/>
    </source>
</evidence>
<dbReference type="SUPFAM" id="SSF51445">
    <property type="entry name" value="(Trans)glycosidases"/>
    <property type="match status" value="1"/>
</dbReference>
<accession>A0A1H3E4Q3</accession>
<dbReference type="PANTHER" id="PTHR10353">
    <property type="entry name" value="GLYCOSYL HYDROLASE"/>
    <property type="match status" value="1"/>
</dbReference>
<dbReference type="GO" id="GO:0030245">
    <property type="term" value="P:cellulose catabolic process"/>
    <property type="evidence" value="ECO:0007669"/>
    <property type="project" value="UniProtKB-KW"/>
</dbReference>
<feature type="binding site" evidence="9">
    <location>
        <position position="120"/>
    </location>
    <ligand>
        <name>substrate</name>
    </ligand>
</feature>
<dbReference type="GO" id="GO:0008422">
    <property type="term" value="F:beta-glucosidase activity"/>
    <property type="evidence" value="ECO:0007669"/>
    <property type="project" value="UniProtKB-EC"/>
</dbReference>
<evidence type="ECO:0000256" key="11">
    <source>
        <dbReference type="RuleBase" id="RU361175"/>
    </source>
</evidence>
<evidence type="ECO:0000256" key="8">
    <source>
        <dbReference type="PIRSR" id="PIRSR617736-1"/>
    </source>
</evidence>
<keyword evidence="6 11" id="KW-0326">Glycosidase</keyword>
<dbReference type="EMBL" id="FNOW01000011">
    <property type="protein sequence ID" value="SDX73661.1"/>
    <property type="molecule type" value="Genomic_DNA"/>
</dbReference>
<evidence type="ECO:0000256" key="9">
    <source>
        <dbReference type="PIRSR" id="PIRSR617736-2"/>
    </source>
</evidence>
<dbReference type="FunFam" id="3.20.20.80:FF:000004">
    <property type="entry name" value="Beta-glucosidase 6-phospho-beta-glucosidase"/>
    <property type="match status" value="1"/>
</dbReference>
<evidence type="ECO:0000256" key="3">
    <source>
        <dbReference type="ARBA" id="ARBA00022801"/>
    </source>
</evidence>
<keyword evidence="4" id="KW-0136">Cellulose degradation</keyword>
<dbReference type="PROSITE" id="PS00572">
    <property type="entry name" value="GLYCOSYL_HYDROL_F1_1"/>
    <property type="match status" value="1"/>
</dbReference>
<dbReference type="InterPro" id="IPR017736">
    <property type="entry name" value="Glyco_hydro_1_beta-glucosidase"/>
</dbReference>
<sequence length="474" mass="52881">MTTPFPKHFLWGAATSAYQIEGYPLADGAGASIWHRFAHTPGRVARAETGDLACDHYHRYRDDVALMAELGLNTYRFSVAWGRVLPEGRGAINQRGLDFYERLVDTLLAHGIRPMLTLYHWDLPVALHERGGWLNPDSPHWFADYAATLFRALADRVPLWVTLNEPWVVTVPGYLDGQLAPGHRDLFEPPRVAHHLLLAHAEAVAAYRTLGRHQIGLAVNLEPQHPASSAPADQTASRRRDAFINRWFLDPLLLGRYPDELADIFGLAWPDYSAESLKVIHSRPDFIGVNYYSRGLVCAAPDAPPLKAQRITPTHAELTTMGWEVYPKGLTETLCWVRDRYANPPLYITENGAAFADPAPHQGLVNDPQRVAYLRTHLQAAATALEQGVDLRGYYVWSLLDNFEWAEGYSQRFGLYQVDPHDQRRWPKTSAQFYQAVIRSHGAAVTPASGSPTAAYAADAALHDTTTTPAARAD</sequence>
<comment type="catalytic activity">
    <reaction evidence="11">
        <text>Hydrolysis of terminal, non-reducing beta-D-glucosyl residues with release of beta-D-glucose.</text>
        <dbReference type="EC" id="3.2.1.21"/>
    </reaction>
</comment>